<evidence type="ECO:0000313" key="1">
    <source>
        <dbReference type="EMBL" id="AFJ02993.1"/>
    </source>
</evidence>
<dbReference type="AlphaFoldDB" id="I1YJA0"/>
<dbReference type="PATRIC" id="fig|754477.3.peg.1823"/>
<sequence>MPSADQYNASGTGHKSYLYSGHLASKIIHCGVCQSGLTQDGVTLYNPMSFVSGLSA</sequence>
<keyword evidence="2" id="KW-1185">Reference proteome</keyword>
<dbReference type="KEGG" id="mec:Q7C_1852"/>
<dbReference type="STRING" id="754477.Q7C_1852"/>
<gene>
    <name evidence="1" type="ordered locus">Q7C_1852</name>
</gene>
<dbReference type="Proteomes" id="UP000009145">
    <property type="component" value="Chromosome"/>
</dbReference>
<name>I1YJA0_METFJ</name>
<protein>
    <submittedName>
        <fullName evidence="1">Uncharacterized protein</fullName>
    </submittedName>
</protein>
<dbReference type="HOGENOM" id="CLU_3009108_0_0_6"/>
<evidence type="ECO:0000313" key="2">
    <source>
        <dbReference type="Proteomes" id="UP000009145"/>
    </source>
</evidence>
<reference evidence="1 2" key="1">
    <citation type="journal article" date="2012" name="J. Bacteriol.">
        <title>Complete genome sequences of Methylophaga sp. strain JAM1 and Methylophaga sp. strain JAM7.</title>
        <authorList>
            <person name="Villeneuve C."/>
            <person name="Martineau C."/>
            <person name="Mauffrey F."/>
            <person name="Villemur R."/>
        </authorList>
    </citation>
    <scope>NUCLEOTIDE SEQUENCE [LARGE SCALE GENOMIC DNA]</scope>
    <source>
        <strain evidence="1 2">JAM7</strain>
    </source>
</reference>
<organism evidence="1 2">
    <name type="scientific">Methylophaga frappieri (strain ATCC BAA-2434 / DSM 25690 / JAM7)</name>
    <dbReference type="NCBI Taxonomy" id="754477"/>
    <lineage>
        <taxon>Bacteria</taxon>
        <taxon>Pseudomonadati</taxon>
        <taxon>Pseudomonadota</taxon>
        <taxon>Gammaproteobacteria</taxon>
        <taxon>Thiotrichales</taxon>
        <taxon>Piscirickettsiaceae</taxon>
        <taxon>Methylophaga</taxon>
    </lineage>
</organism>
<dbReference type="EMBL" id="CP003380">
    <property type="protein sequence ID" value="AFJ02993.1"/>
    <property type="molecule type" value="Genomic_DNA"/>
</dbReference>
<proteinExistence type="predicted"/>
<accession>I1YJA0</accession>